<gene>
    <name evidence="4" type="ORF">QJS10_CPA05g00674</name>
</gene>
<accession>A0AAV9ET30</accession>
<reference evidence="4" key="1">
    <citation type="journal article" date="2023" name="Nat. Commun.">
        <title>Diploid and tetraploid genomes of Acorus and the evolution of monocots.</title>
        <authorList>
            <person name="Ma L."/>
            <person name="Liu K.W."/>
            <person name="Li Z."/>
            <person name="Hsiao Y.Y."/>
            <person name="Qi Y."/>
            <person name="Fu T."/>
            <person name="Tang G.D."/>
            <person name="Zhang D."/>
            <person name="Sun W.H."/>
            <person name="Liu D.K."/>
            <person name="Li Y."/>
            <person name="Chen G.Z."/>
            <person name="Liu X.D."/>
            <person name="Liao X.Y."/>
            <person name="Jiang Y.T."/>
            <person name="Yu X."/>
            <person name="Hao Y."/>
            <person name="Huang J."/>
            <person name="Zhao X.W."/>
            <person name="Ke S."/>
            <person name="Chen Y.Y."/>
            <person name="Wu W.L."/>
            <person name="Hsu J.L."/>
            <person name="Lin Y.F."/>
            <person name="Huang M.D."/>
            <person name="Li C.Y."/>
            <person name="Huang L."/>
            <person name="Wang Z.W."/>
            <person name="Zhao X."/>
            <person name="Zhong W.Y."/>
            <person name="Peng D.H."/>
            <person name="Ahmad S."/>
            <person name="Lan S."/>
            <person name="Zhang J.S."/>
            <person name="Tsai W.C."/>
            <person name="Van de Peer Y."/>
            <person name="Liu Z.J."/>
        </authorList>
    </citation>
    <scope>NUCLEOTIDE SEQUENCE</scope>
    <source>
        <strain evidence="4">CP</strain>
    </source>
</reference>
<dbReference type="InterPro" id="IPR044839">
    <property type="entry name" value="NDR1-like"/>
</dbReference>
<dbReference type="Proteomes" id="UP001180020">
    <property type="component" value="Unassembled WGS sequence"/>
</dbReference>
<keyword evidence="2" id="KW-0472">Membrane</keyword>
<keyword evidence="5" id="KW-1185">Reference proteome</keyword>
<sequence length="247" mass="27745">MLCNSFCEFKNTKQFFIERPLLSISAVRHPHQRPIKIKSFSTSGDDDDGESPPDLRLRRAPPTVFPQITPSAGDLRHPDPQRPDLWPPTASERLPPQTPGPRLRHRPPQQSPTLHLSPVLLLLPLLPPRPRRRRSRSRRGGLLRLRSEGAQVRRRRRVDQGFDLNSTSRPSDLTIDPEFDVTVRADNPNKKIGFYYGKRSSASVSFGPDVLCSGPIVSFYHGPKNVTVFKTSLIGSGLHLSDTMRGG</sequence>
<dbReference type="PANTHER" id="PTHR31234:SF72">
    <property type="entry name" value="NDR1_HIN1-LIKE PROTEIN 6"/>
    <property type="match status" value="1"/>
</dbReference>
<comment type="caution">
    <text evidence="4">The sequence shown here is derived from an EMBL/GenBank/DDBJ whole genome shotgun (WGS) entry which is preliminary data.</text>
</comment>
<evidence type="ECO:0000256" key="3">
    <source>
        <dbReference type="SAM" id="MobiDB-lite"/>
    </source>
</evidence>
<protein>
    <recommendedName>
        <fullName evidence="6">Late embryogenesis abundant protein LEA-2 subgroup domain-containing protein</fullName>
    </recommendedName>
</protein>
<dbReference type="AlphaFoldDB" id="A0AAV9ET30"/>
<comment type="subcellular location">
    <subcellularLocation>
        <location evidence="1">Membrane</location>
    </subcellularLocation>
</comment>
<proteinExistence type="predicted"/>
<dbReference type="PANTHER" id="PTHR31234">
    <property type="entry name" value="LATE EMBRYOGENESIS ABUNDANT (LEA) HYDROXYPROLINE-RICH GLYCOPROTEIN FAMILY"/>
    <property type="match status" value="1"/>
</dbReference>
<dbReference type="GO" id="GO:0005886">
    <property type="term" value="C:plasma membrane"/>
    <property type="evidence" value="ECO:0007669"/>
    <property type="project" value="TreeGrafter"/>
</dbReference>
<evidence type="ECO:0000313" key="5">
    <source>
        <dbReference type="Proteomes" id="UP001180020"/>
    </source>
</evidence>
<evidence type="ECO:0008006" key="6">
    <source>
        <dbReference type="Google" id="ProtNLM"/>
    </source>
</evidence>
<feature type="region of interest" description="Disordered" evidence="3">
    <location>
        <begin position="35"/>
        <end position="116"/>
    </location>
</feature>
<evidence type="ECO:0000256" key="2">
    <source>
        <dbReference type="ARBA" id="ARBA00023136"/>
    </source>
</evidence>
<evidence type="ECO:0000256" key="1">
    <source>
        <dbReference type="ARBA" id="ARBA00004370"/>
    </source>
</evidence>
<dbReference type="EMBL" id="JAUJYO010000005">
    <property type="protein sequence ID" value="KAK1315960.1"/>
    <property type="molecule type" value="Genomic_DNA"/>
</dbReference>
<dbReference type="GO" id="GO:0098542">
    <property type="term" value="P:defense response to other organism"/>
    <property type="evidence" value="ECO:0007669"/>
    <property type="project" value="InterPro"/>
</dbReference>
<evidence type="ECO:0000313" key="4">
    <source>
        <dbReference type="EMBL" id="KAK1315960.1"/>
    </source>
</evidence>
<organism evidence="4 5">
    <name type="scientific">Acorus calamus</name>
    <name type="common">Sweet flag</name>
    <dbReference type="NCBI Taxonomy" id="4465"/>
    <lineage>
        <taxon>Eukaryota</taxon>
        <taxon>Viridiplantae</taxon>
        <taxon>Streptophyta</taxon>
        <taxon>Embryophyta</taxon>
        <taxon>Tracheophyta</taxon>
        <taxon>Spermatophyta</taxon>
        <taxon>Magnoliopsida</taxon>
        <taxon>Liliopsida</taxon>
        <taxon>Acoraceae</taxon>
        <taxon>Acorus</taxon>
    </lineage>
</organism>
<name>A0AAV9ET30_ACOCL</name>
<reference evidence="4" key="2">
    <citation type="submission" date="2023-06" db="EMBL/GenBank/DDBJ databases">
        <authorList>
            <person name="Ma L."/>
            <person name="Liu K.-W."/>
            <person name="Li Z."/>
            <person name="Hsiao Y.-Y."/>
            <person name="Qi Y."/>
            <person name="Fu T."/>
            <person name="Tang G."/>
            <person name="Zhang D."/>
            <person name="Sun W.-H."/>
            <person name="Liu D.-K."/>
            <person name="Li Y."/>
            <person name="Chen G.-Z."/>
            <person name="Liu X.-D."/>
            <person name="Liao X.-Y."/>
            <person name="Jiang Y.-T."/>
            <person name="Yu X."/>
            <person name="Hao Y."/>
            <person name="Huang J."/>
            <person name="Zhao X.-W."/>
            <person name="Ke S."/>
            <person name="Chen Y.-Y."/>
            <person name="Wu W.-L."/>
            <person name="Hsu J.-L."/>
            <person name="Lin Y.-F."/>
            <person name="Huang M.-D."/>
            <person name="Li C.-Y."/>
            <person name="Huang L."/>
            <person name="Wang Z.-W."/>
            <person name="Zhao X."/>
            <person name="Zhong W.-Y."/>
            <person name="Peng D.-H."/>
            <person name="Ahmad S."/>
            <person name="Lan S."/>
            <person name="Zhang J.-S."/>
            <person name="Tsai W.-C."/>
            <person name="Van De Peer Y."/>
            <person name="Liu Z.-J."/>
        </authorList>
    </citation>
    <scope>NUCLEOTIDE SEQUENCE</scope>
    <source>
        <strain evidence="4">CP</strain>
        <tissue evidence="4">Leaves</tissue>
    </source>
</reference>